<comment type="caution">
    <text evidence="3">The sequence shown here is derived from an EMBL/GenBank/DDBJ whole genome shotgun (WGS) entry which is preliminary data.</text>
</comment>
<feature type="transmembrane region" description="Helical" evidence="2">
    <location>
        <begin position="214"/>
        <end position="237"/>
    </location>
</feature>
<name>A0A8H5H1P8_9AGAR</name>
<accession>A0A8H5H1P8</accession>
<dbReference type="Proteomes" id="UP000559256">
    <property type="component" value="Unassembled WGS sequence"/>
</dbReference>
<organism evidence="3 4">
    <name type="scientific">Tetrapyrgos nigripes</name>
    <dbReference type="NCBI Taxonomy" id="182062"/>
    <lineage>
        <taxon>Eukaryota</taxon>
        <taxon>Fungi</taxon>
        <taxon>Dikarya</taxon>
        <taxon>Basidiomycota</taxon>
        <taxon>Agaricomycotina</taxon>
        <taxon>Agaricomycetes</taxon>
        <taxon>Agaricomycetidae</taxon>
        <taxon>Agaricales</taxon>
        <taxon>Marasmiineae</taxon>
        <taxon>Marasmiaceae</taxon>
        <taxon>Tetrapyrgos</taxon>
    </lineage>
</organism>
<dbReference type="AlphaFoldDB" id="A0A8H5H1P8"/>
<dbReference type="EMBL" id="JAACJM010000001">
    <property type="protein sequence ID" value="KAF5375071.1"/>
    <property type="molecule type" value="Genomic_DNA"/>
</dbReference>
<protein>
    <submittedName>
        <fullName evidence="3">Uncharacterized protein</fullName>
    </submittedName>
</protein>
<proteinExistence type="predicted"/>
<feature type="region of interest" description="Disordered" evidence="1">
    <location>
        <begin position="274"/>
        <end position="317"/>
    </location>
</feature>
<feature type="compositionally biased region" description="Polar residues" evidence="1">
    <location>
        <begin position="402"/>
        <end position="411"/>
    </location>
</feature>
<keyword evidence="2" id="KW-0812">Transmembrane</keyword>
<evidence type="ECO:0000313" key="3">
    <source>
        <dbReference type="EMBL" id="KAF5375071.1"/>
    </source>
</evidence>
<reference evidence="3 4" key="1">
    <citation type="journal article" date="2020" name="ISME J.">
        <title>Uncovering the hidden diversity of litter-decomposition mechanisms in mushroom-forming fungi.</title>
        <authorList>
            <person name="Floudas D."/>
            <person name="Bentzer J."/>
            <person name="Ahren D."/>
            <person name="Johansson T."/>
            <person name="Persson P."/>
            <person name="Tunlid A."/>
        </authorList>
    </citation>
    <scope>NUCLEOTIDE SEQUENCE [LARGE SCALE GENOMIC DNA]</scope>
    <source>
        <strain evidence="3 4">CBS 291.85</strain>
    </source>
</reference>
<feature type="compositionally biased region" description="Polar residues" evidence="1">
    <location>
        <begin position="274"/>
        <end position="284"/>
    </location>
</feature>
<keyword evidence="2" id="KW-0472">Membrane</keyword>
<keyword evidence="4" id="KW-1185">Reference proteome</keyword>
<evidence type="ECO:0000256" key="2">
    <source>
        <dbReference type="SAM" id="Phobius"/>
    </source>
</evidence>
<dbReference type="OrthoDB" id="2563021at2759"/>
<gene>
    <name evidence="3" type="ORF">D9758_000103</name>
</gene>
<sequence>MQEILVLVQSLRTTFKYTPRQFPPALSFIQISSSSSAFVFPFIVEAGSSLNFDYQVPFGPGTLYQICMFDKNGNAGGCQGLYTVIAPTSDVSCNNASFPLGPLDVDAVVRDGPLSQYGWVDQCTDIQVTPKNGTPPYIFTVAPTLHPPWNITSDSMSSMNWTVQLSWASSFFISVVDAKGNFWAQGPLHSGGNGPTDCLSKSESDEDGVSKSTAIGAGVGGALGGLLLGAAAVFFFFRGRIRRSEKVDYMDLSHGSPTQNRLFIDPFPNTPSAASQLSGHTNTGYILEPFPGPGERVPRSPTDTHGNGHGQEGSASGRSNVYVVHHDGGRAPVTVYHADGTEVVELPPKYIGEDGTTTTGSSSGSGTGSGYEQNVTEMGVQQRPQQNRDASYGRQTDVDPGTNRTRNSSGGTLPGPEGPQFLQQQRQVGPRPRKATRNNGGGARGPS</sequence>
<keyword evidence="2" id="KW-1133">Transmembrane helix</keyword>
<evidence type="ECO:0000256" key="1">
    <source>
        <dbReference type="SAM" id="MobiDB-lite"/>
    </source>
</evidence>
<evidence type="ECO:0000313" key="4">
    <source>
        <dbReference type="Proteomes" id="UP000559256"/>
    </source>
</evidence>
<feature type="region of interest" description="Disordered" evidence="1">
    <location>
        <begin position="348"/>
        <end position="447"/>
    </location>
</feature>